<protein>
    <recommendedName>
        <fullName evidence="10">Complex I-B14.7</fullName>
    </recommendedName>
</protein>
<keyword evidence="2 7" id="KW-0812">Transmembrane</keyword>
<keyword evidence="9" id="KW-1185">Reference proteome</keyword>
<evidence type="ECO:0000256" key="5">
    <source>
        <dbReference type="ARBA" id="ARBA00023128"/>
    </source>
</evidence>
<dbReference type="InterPro" id="IPR039205">
    <property type="entry name" value="NDUFA11"/>
</dbReference>
<feature type="transmembrane region" description="Helical" evidence="7">
    <location>
        <begin position="79"/>
        <end position="99"/>
    </location>
</feature>
<reference evidence="8 9" key="1">
    <citation type="submission" date="2021-02" db="EMBL/GenBank/DDBJ databases">
        <title>Variation within the Batrachochytrium salamandrivorans European outbreak.</title>
        <authorList>
            <person name="Kelly M."/>
            <person name="Pasmans F."/>
            <person name="Shea T.P."/>
            <person name="Munoz J.F."/>
            <person name="Carranza S."/>
            <person name="Cuomo C.A."/>
            <person name="Martel A."/>
        </authorList>
    </citation>
    <scope>NUCLEOTIDE SEQUENCE [LARGE SCALE GENOMIC DNA]</scope>
    <source>
        <strain evidence="8 9">AMFP18/2</strain>
    </source>
</reference>
<evidence type="ECO:0000256" key="6">
    <source>
        <dbReference type="ARBA" id="ARBA00023136"/>
    </source>
</evidence>
<dbReference type="PANTHER" id="PTHR21382:SF1">
    <property type="entry name" value="NADH DEHYDROGENASE [UBIQUINONE] 1 ALPHA SUBCOMPLEX SUBUNIT 11"/>
    <property type="match status" value="1"/>
</dbReference>
<evidence type="ECO:0008006" key="10">
    <source>
        <dbReference type="Google" id="ProtNLM"/>
    </source>
</evidence>
<evidence type="ECO:0000256" key="3">
    <source>
        <dbReference type="ARBA" id="ARBA00022792"/>
    </source>
</evidence>
<name>A0ABQ8FCR4_9FUNG</name>
<dbReference type="EMBL" id="JAFCIX010000249">
    <property type="protein sequence ID" value="KAH6596056.1"/>
    <property type="molecule type" value="Genomic_DNA"/>
</dbReference>
<sequence>MASIGTPMMTQQPPQKSVQLLGQHQGSFTPNLLEASIPSEAGKTAAWGLLVGAGYARCFGWWVASSKEAYRREMKNKGLLLAGLGGVFAASSIGLAKIRNKNDEINSAAGAAIVGLLNGLIRKSLPMALGQAALFGSMGFIFNFLGEIEAESNQYRLEDRRLHLGQHFSALPRPDPFASRIAEMQARDEQEKE</sequence>
<proteinExistence type="predicted"/>
<comment type="caution">
    <text evidence="8">The sequence shown here is derived from an EMBL/GenBank/DDBJ whole genome shotgun (WGS) entry which is preliminary data.</text>
</comment>
<evidence type="ECO:0000313" key="9">
    <source>
        <dbReference type="Proteomes" id="UP001648503"/>
    </source>
</evidence>
<gene>
    <name evidence="8" type="ORF">BASA50_005353</name>
</gene>
<keyword evidence="4 7" id="KW-1133">Transmembrane helix</keyword>
<dbReference type="Proteomes" id="UP001648503">
    <property type="component" value="Unassembled WGS sequence"/>
</dbReference>
<keyword evidence="6 7" id="KW-0472">Membrane</keyword>
<keyword evidence="3" id="KW-0999">Mitochondrion inner membrane</keyword>
<evidence type="ECO:0000256" key="4">
    <source>
        <dbReference type="ARBA" id="ARBA00022989"/>
    </source>
</evidence>
<evidence type="ECO:0000256" key="1">
    <source>
        <dbReference type="ARBA" id="ARBA00004448"/>
    </source>
</evidence>
<evidence type="ECO:0000256" key="2">
    <source>
        <dbReference type="ARBA" id="ARBA00022692"/>
    </source>
</evidence>
<evidence type="ECO:0000313" key="8">
    <source>
        <dbReference type="EMBL" id="KAH6596056.1"/>
    </source>
</evidence>
<organism evidence="8 9">
    <name type="scientific">Batrachochytrium salamandrivorans</name>
    <dbReference type="NCBI Taxonomy" id="1357716"/>
    <lineage>
        <taxon>Eukaryota</taxon>
        <taxon>Fungi</taxon>
        <taxon>Fungi incertae sedis</taxon>
        <taxon>Chytridiomycota</taxon>
        <taxon>Chytridiomycota incertae sedis</taxon>
        <taxon>Chytridiomycetes</taxon>
        <taxon>Rhizophydiales</taxon>
        <taxon>Rhizophydiales incertae sedis</taxon>
        <taxon>Batrachochytrium</taxon>
    </lineage>
</organism>
<feature type="transmembrane region" description="Helical" evidence="7">
    <location>
        <begin position="128"/>
        <end position="146"/>
    </location>
</feature>
<evidence type="ECO:0000256" key="7">
    <source>
        <dbReference type="SAM" id="Phobius"/>
    </source>
</evidence>
<accession>A0ABQ8FCR4</accession>
<keyword evidence="5" id="KW-0496">Mitochondrion</keyword>
<dbReference type="PANTHER" id="PTHR21382">
    <property type="entry name" value="NADH-UBIQUINONE OXIDOREDUCTASE SUBUNIT"/>
    <property type="match status" value="1"/>
</dbReference>
<comment type="subcellular location">
    <subcellularLocation>
        <location evidence="1">Mitochondrion inner membrane</location>
        <topology evidence="1">Multi-pass membrane protein</topology>
    </subcellularLocation>
</comment>